<dbReference type="EMBL" id="CP002583">
    <property type="protein sequence ID" value="ADZ93113.1"/>
    <property type="molecule type" value="Genomic_DNA"/>
</dbReference>
<dbReference type="InterPro" id="IPR014710">
    <property type="entry name" value="RmlC-like_jellyroll"/>
</dbReference>
<dbReference type="SUPFAM" id="SSF51206">
    <property type="entry name" value="cAMP-binding domain-like"/>
    <property type="match status" value="1"/>
</dbReference>
<protein>
    <submittedName>
        <fullName evidence="1">Putative transcriptional regulator, Crp/Fnr family</fullName>
    </submittedName>
</protein>
<dbReference type="HOGENOM" id="CLU_075053_9_1_6"/>
<reference evidence="1 2" key="1">
    <citation type="journal article" date="2012" name="Stand. Genomic Sci.">
        <title>Complete genome sequence of the melanogenic marine bacterium Marinomonas mediterranea type strain (MMB-1(T)).</title>
        <authorList>
            <person name="Lucas-Elio P."/>
            <person name="Goodwin L."/>
            <person name="Woyke T."/>
            <person name="Pitluck S."/>
            <person name="Nolan M."/>
            <person name="Kyrpides N.C."/>
            <person name="Detter J.C."/>
            <person name="Copeland A."/>
            <person name="Teshima H."/>
            <person name="Bruce D."/>
            <person name="Detter C."/>
            <person name="Tapia R."/>
            <person name="Han S."/>
            <person name="Land M.L."/>
            <person name="Ivanova N."/>
            <person name="Mikhailova N."/>
            <person name="Johnston A.W."/>
            <person name="Sanchez-Amat A."/>
        </authorList>
    </citation>
    <scope>NUCLEOTIDE SEQUENCE [LARGE SCALE GENOMIC DNA]</scope>
    <source>
        <strain evidence="2">ATCC 700492 / JCM 21426 / NBRC 103028 / MMB-1</strain>
    </source>
</reference>
<gene>
    <name evidence="1" type="ordered locus">Marme_3903</name>
</gene>
<dbReference type="STRING" id="717774.Marme_3903"/>
<dbReference type="OrthoDB" id="9798104at2"/>
<accession>F2JYI4</accession>
<sequence length="191" mass="21896">MTNTIRPTSPSAFIALSQKTRNALLEYAEPFNKSKGALIHHPSDAWKTAFWLDSGIVRMYYIDRDGQEHNKRFFTPDSFFWPVTSSLREEKTGFAIEAVTPISGQRWSFQSLKGAFEDSTEWLNFNHLWAERLLTHKLKREQELLQLSATERYLALCRDEPALINAVPAHHLASYIGITPVSLSRLKKSLS</sequence>
<organism evidence="1 2">
    <name type="scientific">Marinomonas mediterranea (strain ATCC 700492 / JCM 21426 / NBRC 103028 / MMB-1)</name>
    <dbReference type="NCBI Taxonomy" id="717774"/>
    <lineage>
        <taxon>Bacteria</taxon>
        <taxon>Pseudomonadati</taxon>
        <taxon>Pseudomonadota</taxon>
        <taxon>Gammaproteobacteria</taxon>
        <taxon>Oceanospirillales</taxon>
        <taxon>Oceanospirillaceae</taxon>
        <taxon>Marinomonas</taxon>
    </lineage>
</organism>
<dbReference type="AlphaFoldDB" id="F2JYI4"/>
<dbReference type="eggNOG" id="COG0664">
    <property type="taxonomic scope" value="Bacteria"/>
</dbReference>
<evidence type="ECO:0000313" key="2">
    <source>
        <dbReference type="Proteomes" id="UP000001062"/>
    </source>
</evidence>
<dbReference type="Gene3D" id="2.60.120.10">
    <property type="entry name" value="Jelly Rolls"/>
    <property type="match status" value="1"/>
</dbReference>
<name>F2JYI4_MARM1</name>
<dbReference type="Proteomes" id="UP000001062">
    <property type="component" value="Chromosome"/>
</dbReference>
<dbReference type="RefSeq" id="WP_013663015.1">
    <property type="nucleotide sequence ID" value="NC_015276.1"/>
</dbReference>
<dbReference type="KEGG" id="mme:Marme_3903"/>
<dbReference type="PATRIC" id="fig|717774.3.peg.4022"/>
<dbReference type="InterPro" id="IPR018490">
    <property type="entry name" value="cNMP-bd_dom_sf"/>
</dbReference>
<evidence type="ECO:0000313" key="1">
    <source>
        <dbReference type="EMBL" id="ADZ93113.1"/>
    </source>
</evidence>
<proteinExistence type="predicted"/>
<keyword evidence="2" id="KW-1185">Reference proteome</keyword>